<evidence type="ECO:0000256" key="3">
    <source>
        <dbReference type="ARBA" id="ARBA00022448"/>
    </source>
</evidence>
<feature type="transmembrane region" description="Helical" evidence="8">
    <location>
        <begin position="39"/>
        <end position="60"/>
    </location>
</feature>
<keyword evidence="4" id="KW-0309">Germination</keyword>
<evidence type="ECO:0000256" key="4">
    <source>
        <dbReference type="ARBA" id="ARBA00022544"/>
    </source>
</evidence>
<keyword evidence="6 8" id="KW-1133">Transmembrane helix</keyword>
<feature type="transmembrane region" description="Helical" evidence="8">
    <location>
        <begin position="214"/>
        <end position="237"/>
    </location>
</feature>
<organism evidence="9 10">
    <name type="scientific">Cohnella phaseoli</name>
    <dbReference type="NCBI Taxonomy" id="456490"/>
    <lineage>
        <taxon>Bacteria</taxon>
        <taxon>Bacillati</taxon>
        <taxon>Bacillota</taxon>
        <taxon>Bacilli</taxon>
        <taxon>Bacillales</taxon>
        <taxon>Paenibacillaceae</taxon>
        <taxon>Cohnella</taxon>
    </lineage>
</organism>
<dbReference type="PANTHER" id="PTHR34975:SF2">
    <property type="entry name" value="SPORE GERMINATION PROTEIN A2"/>
    <property type="match status" value="1"/>
</dbReference>
<evidence type="ECO:0000256" key="8">
    <source>
        <dbReference type="SAM" id="Phobius"/>
    </source>
</evidence>
<keyword evidence="7 8" id="KW-0472">Membrane</keyword>
<evidence type="ECO:0000256" key="5">
    <source>
        <dbReference type="ARBA" id="ARBA00022692"/>
    </source>
</evidence>
<dbReference type="RefSeq" id="WP_181917672.1">
    <property type="nucleotide sequence ID" value="NZ_QRDZ01000009.1"/>
</dbReference>
<feature type="transmembrane region" description="Helical" evidence="8">
    <location>
        <begin position="80"/>
        <end position="99"/>
    </location>
</feature>
<feature type="transmembrane region" description="Helical" evidence="8">
    <location>
        <begin position="301"/>
        <end position="320"/>
    </location>
</feature>
<keyword evidence="10" id="KW-1185">Reference proteome</keyword>
<evidence type="ECO:0000256" key="6">
    <source>
        <dbReference type="ARBA" id="ARBA00022989"/>
    </source>
</evidence>
<keyword evidence="5 8" id="KW-0812">Transmembrane</keyword>
<sequence>MRQVKISIIQAIFLFNLAIGITNHVIIVPLILQSAYRDSWISALLAVPAVILWTIVVYRVMNMTKQQSLYQWFKQHYNPIVAWLVILPLILLCTTILFITVRDTTAWTKVTYLPKTPYPITVILFVVSGMVAAAAGLRTVAIAAGILLPGVVAFGVFVMSVNFQFKDYSYLLPVFSNNASSILRGTQYTLGGLVEFILLLALQQHLSKKFRLRALLILTLAVTGLVFGPLLAAITIFGPFEAADQRYPAFEQWRMLMLGKFISHLDFLSIYQWLSGSLIRVALAFYLMFDLLQLTGRKIKLPLMALVGCVLVVIITDGRISDAHFLHFIGQYFPIVMTFFYAFPFVLLLMILPKRGKAHGTQATVT</sequence>
<evidence type="ECO:0000313" key="9">
    <source>
        <dbReference type="EMBL" id="RED77528.1"/>
    </source>
</evidence>
<dbReference type="InterPro" id="IPR004761">
    <property type="entry name" value="Spore_GerAB"/>
</dbReference>
<evidence type="ECO:0000256" key="2">
    <source>
        <dbReference type="ARBA" id="ARBA00007998"/>
    </source>
</evidence>
<protein>
    <submittedName>
        <fullName evidence="9">Spore germination protein (Amino acid permease)</fullName>
    </submittedName>
</protein>
<feature type="transmembrane region" description="Helical" evidence="8">
    <location>
        <begin position="270"/>
        <end position="289"/>
    </location>
</feature>
<comment type="subcellular location">
    <subcellularLocation>
        <location evidence="1">Membrane</location>
        <topology evidence="1">Multi-pass membrane protein</topology>
    </subcellularLocation>
</comment>
<dbReference type="NCBIfam" id="TIGR00912">
    <property type="entry name" value="2A0309"/>
    <property type="match status" value="1"/>
</dbReference>
<comment type="similarity">
    <text evidence="2">Belongs to the amino acid-polyamine-organocation (APC) superfamily. Spore germination protein (SGP) (TC 2.A.3.9) family.</text>
</comment>
<feature type="transmembrane region" description="Helical" evidence="8">
    <location>
        <begin position="12"/>
        <end position="33"/>
    </location>
</feature>
<feature type="transmembrane region" description="Helical" evidence="8">
    <location>
        <begin position="185"/>
        <end position="202"/>
    </location>
</feature>
<proteinExistence type="inferred from homology"/>
<name>A0A3D9JU01_9BACL</name>
<evidence type="ECO:0000313" key="10">
    <source>
        <dbReference type="Proteomes" id="UP000256977"/>
    </source>
</evidence>
<reference evidence="9 10" key="1">
    <citation type="submission" date="2018-07" db="EMBL/GenBank/DDBJ databases">
        <title>Genomic Encyclopedia of Type Strains, Phase III (KMG-III): the genomes of soil and plant-associated and newly described type strains.</title>
        <authorList>
            <person name="Whitman W."/>
        </authorList>
    </citation>
    <scope>NUCLEOTIDE SEQUENCE [LARGE SCALE GENOMIC DNA]</scope>
    <source>
        <strain evidence="9 10">CECT 7287</strain>
    </source>
</reference>
<keyword evidence="3" id="KW-0813">Transport</keyword>
<feature type="transmembrane region" description="Helical" evidence="8">
    <location>
        <begin position="119"/>
        <end position="137"/>
    </location>
</feature>
<gene>
    <name evidence="9" type="ORF">DFP98_109139</name>
</gene>
<dbReference type="Proteomes" id="UP000256977">
    <property type="component" value="Unassembled WGS sequence"/>
</dbReference>
<dbReference type="EMBL" id="QRDZ01000009">
    <property type="protein sequence ID" value="RED77528.1"/>
    <property type="molecule type" value="Genomic_DNA"/>
</dbReference>
<feature type="transmembrane region" description="Helical" evidence="8">
    <location>
        <begin position="144"/>
        <end position="165"/>
    </location>
</feature>
<dbReference type="Pfam" id="PF03845">
    <property type="entry name" value="Spore_permease"/>
    <property type="match status" value="1"/>
</dbReference>
<dbReference type="AlphaFoldDB" id="A0A3D9JU01"/>
<dbReference type="PANTHER" id="PTHR34975">
    <property type="entry name" value="SPORE GERMINATION PROTEIN A2"/>
    <property type="match status" value="1"/>
</dbReference>
<evidence type="ECO:0000256" key="1">
    <source>
        <dbReference type="ARBA" id="ARBA00004141"/>
    </source>
</evidence>
<dbReference type="GO" id="GO:0009847">
    <property type="term" value="P:spore germination"/>
    <property type="evidence" value="ECO:0007669"/>
    <property type="project" value="InterPro"/>
</dbReference>
<dbReference type="GO" id="GO:0016020">
    <property type="term" value="C:membrane"/>
    <property type="evidence" value="ECO:0007669"/>
    <property type="project" value="UniProtKB-SubCell"/>
</dbReference>
<evidence type="ECO:0000256" key="7">
    <source>
        <dbReference type="ARBA" id="ARBA00023136"/>
    </source>
</evidence>
<comment type="caution">
    <text evidence="9">The sequence shown here is derived from an EMBL/GenBank/DDBJ whole genome shotgun (WGS) entry which is preliminary data.</text>
</comment>
<feature type="transmembrane region" description="Helical" evidence="8">
    <location>
        <begin position="332"/>
        <end position="352"/>
    </location>
</feature>
<accession>A0A3D9JU01</accession>